<evidence type="ECO:0000313" key="2">
    <source>
        <dbReference type="EMBL" id="TKA51592.1"/>
    </source>
</evidence>
<comment type="caution">
    <text evidence="2">The sequence shown here is derived from an EMBL/GenBank/DDBJ whole genome shotgun (WGS) entry which is preliminary data.</text>
</comment>
<evidence type="ECO:0000256" key="1">
    <source>
        <dbReference type="SAM" id="MobiDB-lite"/>
    </source>
</evidence>
<proteinExistence type="predicted"/>
<dbReference type="OrthoDB" id="3856898at2759"/>
<sequence>MLGIPSSPPPNLTQPQSLEHLLQTLNMISLQARTLANSPDKTAADIGTMQLPLLEGLKVYIETTRLPQADTSTMEKASNETEVTPLWARRLEARMEQLEKREDTRNDNPYNHNPTMADITSRNTPAGATFDLRGSRGLRPAAARAAPQYMEWLKPVSKQTRQIRVTIDEADKDSMGSTMGAIIRARINEAVPAAGVVAVNKNGTNGFMVVTKTREGCVLLGEDKEWAGKTFPTAKARRTTFPVLVHRIRVADVGEKGDETRKAFLRDIQTANQETMPGLTIDNVFWLARSNAAQKQYSSLVLAVTTPEDANNIMDNGIILGSEFKDAMATPQLDVPSLQDVGTVLRHTAQGSAPPKQISPRDAATTVTNRMQVGHGPFGAGTRIAVAPPKEGTNIQAFFPTQNPTKRARLDSNPTSSALLARRDRFTIPGGDPQKDYMDTSDNSSSQPPLSTPASSLGGVVTHPRTIEVDMTTAECIPQSQ</sequence>
<dbReference type="Proteomes" id="UP000308768">
    <property type="component" value="Unassembled WGS sequence"/>
</dbReference>
<dbReference type="AlphaFoldDB" id="A0A4U0VR77"/>
<name>A0A4U0VR77_9PEZI</name>
<feature type="compositionally biased region" description="Polar residues" evidence="1">
    <location>
        <begin position="440"/>
        <end position="455"/>
    </location>
</feature>
<feature type="compositionally biased region" description="Polar residues" evidence="1">
    <location>
        <begin position="107"/>
        <end position="126"/>
    </location>
</feature>
<reference evidence="2 3" key="1">
    <citation type="submission" date="2017-03" db="EMBL/GenBank/DDBJ databases">
        <title>Genomes of endolithic fungi from Antarctica.</title>
        <authorList>
            <person name="Coleine C."/>
            <person name="Masonjones S."/>
            <person name="Stajich J.E."/>
        </authorList>
    </citation>
    <scope>NUCLEOTIDE SEQUENCE [LARGE SCALE GENOMIC DNA]</scope>
    <source>
        <strain evidence="2 3">CCFEE 5187</strain>
    </source>
</reference>
<keyword evidence="3" id="KW-1185">Reference proteome</keyword>
<organism evidence="2 3">
    <name type="scientific">Cryomyces minteri</name>
    <dbReference type="NCBI Taxonomy" id="331657"/>
    <lineage>
        <taxon>Eukaryota</taxon>
        <taxon>Fungi</taxon>
        <taxon>Dikarya</taxon>
        <taxon>Ascomycota</taxon>
        <taxon>Pezizomycotina</taxon>
        <taxon>Dothideomycetes</taxon>
        <taxon>Dothideomycetes incertae sedis</taxon>
        <taxon>Cryomyces</taxon>
    </lineage>
</organism>
<protein>
    <submittedName>
        <fullName evidence="2">Uncharacterized protein</fullName>
    </submittedName>
</protein>
<feature type="region of interest" description="Disordered" evidence="1">
    <location>
        <begin position="100"/>
        <end position="133"/>
    </location>
</feature>
<accession>A0A4U0VR77</accession>
<dbReference type="EMBL" id="NAJN01002526">
    <property type="protein sequence ID" value="TKA51592.1"/>
    <property type="molecule type" value="Genomic_DNA"/>
</dbReference>
<evidence type="ECO:0000313" key="3">
    <source>
        <dbReference type="Proteomes" id="UP000308768"/>
    </source>
</evidence>
<gene>
    <name evidence="2" type="ORF">B0A49_11672</name>
</gene>
<feature type="region of interest" description="Disordered" evidence="1">
    <location>
        <begin position="403"/>
        <end position="460"/>
    </location>
</feature>